<accession>W1PNS6</accession>
<protein>
    <submittedName>
        <fullName evidence="2">Uncharacterized protein</fullName>
    </submittedName>
</protein>
<dbReference type="EMBL" id="KI392980">
    <property type="protein sequence ID" value="ERN09703.1"/>
    <property type="molecule type" value="Genomic_DNA"/>
</dbReference>
<dbReference type="HOGENOM" id="CLU_2834533_0_0_1"/>
<keyword evidence="3" id="KW-1185">Reference proteome</keyword>
<dbReference type="Gramene" id="ERN09703">
    <property type="protein sequence ID" value="ERN09703"/>
    <property type="gene ID" value="AMTR_s00029p00219750"/>
</dbReference>
<proteinExistence type="predicted"/>
<name>W1PNS6_AMBTC</name>
<dbReference type="Proteomes" id="UP000017836">
    <property type="component" value="Unassembled WGS sequence"/>
</dbReference>
<feature type="region of interest" description="Disordered" evidence="1">
    <location>
        <begin position="1"/>
        <end position="35"/>
    </location>
</feature>
<sequence>MGAFLNKRLQEENMGPIDNEDASRNKEAQVEGGARVETQRGCVEAMIMMMWPLIEMMVVRHKSLKD</sequence>
<evidence type="ECO:0000313" key="3">
    <source>
        <dbReference type="Proteomes" id="UP000017836"/>
    </source>
</evidence>
<reference evidence="3" key="1">
    <citation type="journal article" date="2013" name="Science">
        <title>The Amborella genome and the evolution of flowering plants.</title>
        <authorList>
            <consortium name="Amborella Genome Project"/>
        </authorList>
    </citation>
    <scope>NUCLEOTIDE SEQUENCE [LARGE SCALE GENOMIC DNA]</scope>
</reference>
<evidence type="ECO:0000256" key="1">
    <source>
        <dbReference type="SAM" id="MobiDB-lite"/>
    </source>
</evidence>
<gene>
    <name evidence="2" type="ORF">AMTR_s00029p00219750</name>
</gene>
<organism evidence="2 3">
    <name type="scientific">Amborella trichopoda</name>
    <dbReference type="NCBI Taxonomy" id="13333"/>
    <lineage>
        <taxon>Eukaryota</taxon>
        <taxon>Viridiplantae</taxon>
        <taxon>Streptophyta</taxon>
        <taxon>Embryophyta</taxon>
        <taxon>Tracheophyta</taxon>
        <taxon>Spermatophyta</taxon>
        <taxon>Magnoliopsida</taxon>
        <taxon>Amborellales</taxon>
        <taxon>Amborellaceae</taxon>
        <taxon>Amborella</taxon>
    </lineage>
</organism>
<evidence type="ECO:0000313" key="2">
    <source>
        <dbReference type="EMBL" id="ERN09703.1"/>
    </source>
</evidence>
<dbReference type="AlphaFoldDB" id="W1PNS6"/>